<keyword evidence="2" id="KW-0560">Oxidoreductase</keyword>
<evidence type="ECO:0000256" key="2">
    <source>
        <dbReference type="ARBA" id="ARBA00023002"/>
    </source>
</evidence>
<organism evidence="3 4">
    <name type="scientific">Acrocarpospora macrocephala</name>
    <dbReference type="NCBI Taxonomy" id="150177"/>
    <lineage>
        <taxon>Bacteria</taxon>
        <taxon>Bacillati</taxon>
        <taxon>Actinomycetota</taxon>
        <taxon>Actinomycetes</taxon>
        <taxon>Streptosporangiales</taxon>
        <taxon>Streptosporangiaceae</taxon>
        <taxon>Acrocarpospora</taxon>
    </lineage>
</organism>
<dbReference type="FunFam" id="3.40.50.720:FF:000084">
    <property type="entry name" value="Short-chain dehydrogenase reductase"/>
    <property type="match status" value="1"/>
</dbReference>
<dbReference type="OrthoDB" id="3542748at2"/>
<dbReference type="PANTHER" id="PTHR24321">
    <property type="entry name" value="DEHYDROGENASES, SHORT CHAIN"/>
    <property type="match status" value="1"/>
</dbReference>
<protein>
    <submittedName>
        <fullName evidence="3">Short chain dehydrogenase</fullName>
    </submittedName>
</protein>
<dbReference type="NCBIfam" id="NF005559">
    <property type="entry name" value="PRK07231.1"/>
    <property type="match status" value="1"/>
</dbReference>
<keyword evidence="4" id="KW-1185">Reference proteome</keyword>
<dbReference type="Proteomes" id="UP000331127">
    <property type="component" value="Unassembled WGS sequence"/>
</dbReference>
<comment type="similarity">
    <text evidence="1">Belongs to the short-chain dehydrogenases/reductases (SDR) family.</text>
</comment>
<reference evidence="3 4" key="1">
    <citation type="submission" date="2019-10" db="EMBL/GenBank/DDBJ databases">
        <title>Whole genome shotgun sequence of Acrocarpospora macrocephala NBRC 16266.</title>
        <authorList>
            <person name="Ichikawa N."/>
            <person name="Kimura A."/>
            <person name="Kitahashi Y."/>
            <person name="Komaki H."/>
            <person name="Oguchi A."/>
        </authorList>
    </citation>
    <scope>NUCLEOTIDE SEQUENCE [LARGE SCALE GENOMIC DNA]</scope>
    <source>
        <strain evidence="3 4">NBRC 16266</strain>
    </source>
</reference>
<dbReference type="Gene3D" id="3.40.50.720">
    <property type="entry name" value="NAD(P)-binding Rossmann-like Domain"/>
    <property type="match status" value="1"/>
</dbReference>
<dbReference type="InterPro" id="IPR036291">
    <property type="entry name" value="NAD(P)-bd_dom_sf"/>
</dbReference>
<accession>A0A5M3WJI6</accession>
<evidence type="ECO:0000313" key="4">
    <source>
        <dbReference type="Proteomes" id="UP000331127"/>
    </source>
</evidence>
<dbReference type="SUPFAM" id="SSF51735">
    <property type="entry name" value="NAD(P)-binding Rossmann-fold domains"/>
    <property type="match status" value="1"/>
</dbReference>
<dbReference type="InterPro" id="IPR002347">
    <property type="entry name" value="SDR_fam"/>
</dbReference>
<name>A0A5M3WJI6_9ACTN</name>
<dbReference type="InterPro" id="IPR020904">
    <property type="entry name" value="Sc_DH/Rdtase_CS"/>
</dbReference>
<dbReference type="PRINTS" id="PR00081">
    <property type="entry name" value="GDHRDH"/>
</dbReference>
<gene>
    <name evidence="3" type="ORF">Amac_019250</name>
</gene>
<evidence type="ECO:0000313" key="3">
    <source>
        <dbReference type="EMBL" id="GES08329.1"/>
    </source>
</evidence>
<proteinExistence type="inferred from homology"/>
<dbReference type="PANTHER" id="PTHR24321:SF8">
    <property type="entry name" value="ESTRADIOL 17-BETA-DEHYDROGENASE 8-RELATED"/>
    <property type="match status" value="1"/>
</dbReference>
<dbReference type="EMBL" id="BLAE01000010">
    <property type="protein sequence ID" value="GES08329.1"/>
    <property type="molecule type" value="Genomic_DNA"/>
</dbReference>
<dbReference type="RefSeq" id="WP_155353948.1">
    <property type="nucleotide sequence ID" value="NZ_BAAAHL010000038.1"/>
</dbReference>
<dbReference type="GO" id="GO:0016491">
    <property type="term" value="F:oxidoreductase activity"/>
    <property type="evidence" value="ECO:0007669"/>
    <property type="project" value="UniProtKB-KW"/>
</dbReference>
<sequence length="269" mass="27236">MTGVLSGRVAVVTGAASGFGAATARRFHAEGARVVVADRDGDGAKRVAEALGPDALGVTVDVSRSEDVAQMVEAAADTFGGLDILVNNAGIIHAKGSIDTLAESEFDRIVAVNLRGPFLGIKHAVPVLRRSRHAVILNTASVGALVPRLNTSIYSATKAGIISLTRSAALDLAPGIRVNAVCPLASPTPFLAGGAGGDGAVYDAYVEGMKSDARHAVPLGRLVRPEEVAAAFTFLASDDAAFITGVALPIDGGRSAGDMVGRGQGGRST</sequence>
<dbReference type="PROSITE" id="PS00061">
    <property type="entry name" value="ADH_SHORT"/>
    <property type="match status" value="1"/>
</dbReference>
<dbReference type="Pfam" id="PF13561">
    <property type="entry name" value="adh_short_C2"/>
    <property type="match status" value="1"/>
</dbReference>
<evidence type="ECO:0000256" key="1">
    <source>
        <dbReference type="ARBA" id="ARBA00006484"/>
    </source>
</evidence>
<comment type="caution">
    <text evidence="3">The sequence shown here is derived from an EMBL/GenBank/DDBJ whole genome shotgun (WGS) entry which is preliminary data.</text>
</comment>
<dbReference type="AlphaFoldDB" id="A0A5M3WJI6"/>
<dbReference type="PRINTS" id="PR00080">
    <property type="entry name" value="SDRFAMILY"/>
</dbReference>